<organism evidence="2 3">
    <name type="scientific">Helianthus annuus</name>
    <name type="common">Common sunflower</name>
    <dbReference type="NCBI Taxonomy" id="4232"/>
    <lineage>
        <taxon>Eukaryota</taxon>
        <taxon>Viridiplantae</taxon>
        <taxon>Streptophyta</taxon>
        <taxon>Embryophyta</taxon>
        <taxon>Tracheophyta</taxon>
        <taxon>Spermatophyta</taxon>
        <taxon>Magnoliopsida</taxon>
        <taxon>eudicotyledons</taxon>
        <taxon>Gunneridae</taxon>
        <taxon>Pentapetalae</taxon>
        <taxon>asterids</taxon>
        <taxon>campanulids</taxon>
        <taxon>Asterales</taxon>
        <taxon>Asteraceae</taxon>
        <taxon>Asteroideae</taxon>
        <taxon>Heliantheae alliance</taxon>
        <taxon>Heliantheae</taxon>
        <taxon>Helianthus</taxon>
    </lineage>
</organism>
<dbReference type="EMBL" id="CM007899">
    <property type="protein sequence ID" value="OTG09542.1"/>
    <property type="molecule type" value="Genomic_DNA"/>
</dbReference>
<dbReference type="InParanoid" id="A0A251TFY5"/>
<keyword evidence="1" id="KW-0812">Transmembrane</keyword>
<accession>A0A251TFY5</accession>
<reference evidence="3" key="1">
    <citation type="journal article" date="2017" name="Nature">
        <title>The sunflower genome provides insights into oil metabolism, flowering and Asterid evolution.</title>
        <authorList>
            <person name="Badouin H."/>
            <person name="Gouzy J."/>
            <person name="Grassa C.J."/>
            <person name="Murat F."/>
            <person name="Staton S.E."/>
            <person name="Cottret L."/>
            <person name="Lelandais-Briere C."/>
            <person name="Owens G.L."/>
            <person name="Carrere S."/>
            <person name="Mayjonade B."/>
            <person name="Legrand L."/>
            <person name="Gill N."/>
            <person name="Kane N.C."/>
            <person name="Bowers J.E."/>
            <person name="Hubner S."/>
            <person name="Bellec A."/>
            <person name="Berard A."/>
            <person name="Berges H."/>
            <person name="Blanchet N."/>
            <person name="Boniface M.C."/>
            <person name="Brunel D."/>
            <person name="Catrice O."/>
            <person name="Chaidir N."/>
            <person name="Claudel C."/>
            <person name="Donnadieu C."/>
            <person name="Faraut T."/>
            <person name="Fievet G."/>
            <person name="Helmstetter N."/>
            <person name="King M."/>
            <person name="Knapp S.J."/>
            <person name="Lai Z."/>
            <person name="Le Paslier M.C."/>
            <person name="Lippi Y."/>
            <person name="Lorenzon L."/>
            <person name="Mandel J.R."/>
            <person name="Marage G."/>
            <person name="Marchand G."/>
            <person name="Marquand E."/>
            <person name="Bret-Mestries E."/>
            <person name="Morien E."/>
            <person name="Nambeesan S."/>
            <person name="Nguyen T."/>
            <person name="Pegot-Espagnet P."/>
            <person name="Pouilly N."/>
            <person name="Raftis F."/>
            <person name="Sallet E."/>
            <person name="Schiex T."/>
            <person name="Thomas J."/>
            <person name="Vandecasteele C."/>
            <person name="Vares D."/>
            <person name="Vear F."/>
            <person name="Vautrin S."/>
            <person name="Crespi M."/>
            <person name="Mangin B."/>
            <person name="Burke J.M."/>
            <person name="Salse J."/>
            <person name="Munos S."/>
            <person name="Vincourt P."/>
            <person name="Rieseberg L.H."/>
            <person name="Langlade N.B."/>
        </authorList>
    </citation>
    <scope>NUCLEOTIDE SEQUENCE [LARGE SCALE GENOMIC DNA]</scope>
    <source>
        <strain evidence="3">cv. SF193</strain>
    </source>
</reference>
<name>A0A251TFY5_HELAN</name>
<keyword evidence="1" id="KW-1133">Transmembrane helix</keyword>
<keyword evidence="3" id="KW-1185">Reference proteome</keyword>
<evidence type="ECO:0000313" key="2">
    <source>
        <dbReference type="EMBL" id="OTG09542.1"/>
    </source>
</evidence>
<evidence type="ECO:0000256" key="1">
    <source>
        <dbReference type="SAM" id="Phobius"/>
    </source>
</evidence>
<protein>
    <submittedName>
        <fullName evidence="2">Uncharacterized protein</fullName>
    </submittedName>
</protein>
<dbReference type="AlphaFoldDB" id="A0A251TFY5"/>
<proteinExistence type="predicted"/>
<evidence type="ECO:0000313" key="3">
    <source>
        <dbReference type="Proteomes" id="UP000215914"/>
    </source>
</evidence>
<sequence>MRGIYTKKTQTFDETQKALAKHTKSTKHILISSTYILISFCFVNMLKPKRKSKPNTDVTAQMTLIGPNVLSVANFQ</sequence>
<keyword evidence="1" id="KW-0472">Membrane</keyword>
<dbReference type="Proteomes" id="UP000215914">
    <property type="component" value="Chromosome 10"/>
</dbReference>
<feature type="transmembrane region" description="Helical" evidence="1">
    <location>
        <begin position="29"/>
        <end position="46"/>
    </location>
</feature>
<gene>
    <name evidence="2" type="ORF">HannXRQ_Chr10g0277611</name>
</gene>